<sequence length="252" mass="26171">MAVGGDDVLHFVGTAVGTWDQFKTKARRAGKLGPAKPQLGSAIRPRAQPLIPACAPEGPLGRAPQGTHPDAAPRLHPPRWRKLRAPRERGSRLSEGPRPPLGVSSRAAVVLLRSLVRWPSPASTQPPHGLHRLLVLNRGWRLHSAVGPIASPRRGCPGAGSRAEVRSVAPGPEAGVPGAPQPPWGSSLFTVYTYVFGARHGAVRSPRSQPRGQGGLFRLTLAVAGGTAAAGGGQMGDEVDLALAGLSRAAAC</sequence>
<dbReference type="Proteomes" id="UP001652641">
    <property type="component" value="Chromosome 9"/>
</dbReference>
<proteinExistence type="predicted"/>
<accession>A0ABM4XCW6</accession>
<feature type="region of interest" description="Disordered" evidence="1">
    <location>
        <begin position="55"/>
        <end position="100"/>
    </location>
</feature>
<evidence type="ECO:0000313" key="2">
    <source>
        <dbReference type="Proteomes" id="UP001652641"/>
    </source>
</evidence>
<reference evidence="3" key="1">
    <citation type="submission" date="2025-08" db="UniProtKB">
        <authorList>
            <consortium name="RefSeq"/>
        </authorList>
    </citation>
    <scope>IDENTIFICATION</scope>
    <source>
        <tissue evidence="3">Cell line</tissue>
    </source>
</reference>
<protein>
    <submittedName>
        <fullName evidence="3">Uncharacterized protein</fullName>
    </submittedName>
</protein>
<evidence type="ECO:0000256" key="1">
    <source>
        <dbReference type="SAM" id="MobiDB-lite"/>
    </source>
</evidence>
<gene>
    <name evidence="3" type="primary">LOC140593863</name>
</gene>
<organism evidence="2 3">
    <name type="scientific">Vulpes vulpes</name>
    <name type="common">Red fox</name>
    <dbReference type="NCBI Taxonomy" id="9627"/>
    <lineage>
        <taxon>Eukaryota</taxon>
        <taxon>Metazoa</taxon>
        <taxon>Chordata</taxon>
        <taxon>Craniata</taxon>
        <taxon>Vertebrata</taxon>
        <taxon>Euteleostomi</taxon>
        <taxon>Mammalia</taxon>
        <taxon>Eutheria</taxon>
        <taxon>Laurasiatheria</taxon>
        <taxon>Carnivora</taxon>
        <taxon>Caniformia</taxon>
        <taxon>Canidae</taxon>
        <taxon>Vulpes</taxon>
    </lineage>
</organism>
<name>A0ABM4XCW6_VULVU</name>
<evidence type="ECO:0000313" key="3">
    <source>
        <dbReference type="RefSeq" id="XP_072575878.1"/>
    </source>
</evidence>
<dbReference type="RefSeq" id="XP_072575878.1">
    <property type="nucleotide sequence ID" value="XM_072719777.1"/>
</dbReference>
<dbReference type="GeneID" id="140593863"/>
<keyword evidence="2" id="KW-1185">Reference proteome</keyword>